<accession>A0A9P4TT92</accession>
<dbReference type="EMBL" id="MU007106">
    <property type="protein sequence ID" value="KAF2420745.1"/>
    <property type="molecule type" value="Genomic_DNA"/>
</dbReference>
<proteinExistence type="predicted"/>
<dbReference type="AlphaFoldDB" id="A0A9P4TT92"/>
<gene>
    <name evidence="1" type="ORF">EJ08DRAFT_702337</name>
</gene>
<organism evidence="1 2">
    <name type="scientific">Tothia fuscella</name>
    <dbReference type="NCBI Taxonomy" id="1048955"/>
    <lineage>
        <taxon>Eukaryota</taxon>
        <taxon>Fungi</taxon>
        <taxon>Dikarya</taxon>
        <taxon>Ascomycota</taxon>
        <taxon>Pezizomycotina</taxon>
        <taxon>Dothideomycetes</taxon>
        <taxon>Pleosporomycetidae</taxon>
        <taxon>Venturiales</taxon>
        <taxon>Cylindrosympodiaceae</taxon>
        <taxon>Tothia</taxon>
    </lineage>
</organism>
<evidence type="ECO:0000313" key="1">
    <source>
        <dbReference type="EMBL" id="KAF2420745.1"/>
    </source>
</evidence>
<protein>
    <submittedName>
        <fullName evidence="1">Uncharacterized protein</fullName>
    </submittedName>
</protein>
<dbReference type="Gene3D" id="1.25.40.10">
    <property type="entry name" value="Tetratricopeptide repeat domain"/>
    <property type="match status" value="1"/>
</dbReference>
<name>A0A9P4TT92_9PEZI</name>
<reference evidence="1" key="1">
    <citation type="journal article" date="2020" name="Stud. Mycol.">
        <title>101 Dothideomycetes genomes: a test case for predicting lifestyles and emergence of pathogens.</title>
        <authorList>
            <person name="Haridas S."/>
            <person name="Albert R."/>
            <person name="Binder M."/>
            <person name="Bloem J."/>
            <person name="Labutti K."/>
            <person name="Salamov A."/>
            <person name="Andreopoulos B."/>
            <person name="Baker S."/>
            <person name="Barry K."/>
            <person name="Bills G."/>
            <person name="Bluhm B."/>
            <person name="Cannon C."/>
            <person name="Castanera R."/>
            <person name="Culley D."/>
            <person name="Daum C."/>
            <person name="Ezra D."/>
            <person name="Gonzalez J."/>
            <person name="Henrissat B."/>
            <person name="Kuo A."/>
            <person name="Liang C."/>
            <person name="Lipzen A."/>
            <person name="Lutzoni F."/>
            <person name="Magnuson J."/>
            <person name="Mondo S."/>
            <person name="Nolan M."/>
            <person name="Ohm R."/>
            <person name="Pangilinan J."/>
            <person name="Park H.-J."/>
            <person name="Ramirez L."/>
            <person name="Alfaro M."/>
            <person name="Sun H."/>
            <person name="Tritt A."/>
            <person name="Yoshinaga Y."/>
            <person name="Zwiers L.-H."/>
            <person name="Turgeon B."/>
            <person name="Goodwin S."/>
            <person name="Spatafora J."/>
            <person name="Crous P."/>
            <person name="Grigoriev I."/>
        </authorList>
    </citation>
    <scope>NUCLEOTIDE SEQUENCE</scope>
    <source>
        <strain evidence="1">CBS 130266</strain>
    </source>
</reference>
<dbReference type="OrthoDB" id="185373at2759"/>
<dbReference type="InterPro" id="IPR011990">
    <property type="entry name" value="TPR-like_helical_dom_sf"/>
</dbReference>
<sequence>MYKRLAAQICPLAPFLVPKGAVASIKPIRVCQASAQRVRCFASQREKKRFRQEKQAEYVLGKDRQQKEKDVQYFHESLTSNNWHEVQKGYPRVREDLSSLDTAKITQLLHYTIRKSLSKTKIIPRLFESTDAIIDDLQANRISPHPSASLHLLSILKETKQYDKGRRLWRWLVRKEDDWVDASVYGAAIELLAYAGDPLPQLESLYTQALKRYPGNFVEYHLSPEAIVPDRGQDIKLEGLPMTLLQGIVTARVLHGDWRNAYLGLDTALRLLPDLVPVRFFDLLANERPVAEATRIFRLACEAKVKLSSRLLTNLIRKMVEQQVRSSDQSTQLENIRIAVSALNLMRAQIGAGGVIVGPNISALVKGFSNLTVWCPPKTSSYEAQQKFNLAISSCAKHMLDVLLPLTTPTGSRISALNSLISLAGNAGDPHTVVYALSQITELGMQPDDVTCRCFVNAAGMCGNPWADGLWQQAWQTMVEHLRAKEQGLGEKEWITLATSCRYLSAPAARAFVEDQLLAHDADDYTRNKVERMMTQSPSVPTKPLDYDPTILSNRLKAAISQTQTQLSNNDFSALLTPLHNQPALASLEHLRIIYDELTTDPTQPPTALGPTINTSGLAYDEHRFSNWCAVNELLAMAERHQKKTDEYIDRALANGEAVGRDGVEDTRCLQYLEGKERAEVVQDTAVEYETLREAREAVLRLRGRV</sequence>
<dbReference type="Proteomes" id="UP000800235">
    <property type="component" value="Unassembled WGS sequence"/>
</dbReference>
<keyword evidence="2" id="KW-1185">Reference proteome</keyword>
<comment type="caution">
    <text evidence="1">The sequence shown here is derived from an EMBL/GenBank/DDBJ whole genome shotgun (WGS) entry which is preliminary data.</text>
</comment>
<evidence type="ECO:0000313" key="2">
    <source>
        <dbReference type="Proteomes" id="UP000800235"/>
    </source>
</evidence>